<sequence length="560" mass="60629">MTDDPLPQTIIHNYIHGQHVPPTTKQYLPVLNPTTSTPLATVPLSTSTDVTTAIHAAHAAFPAWSGRTVKSRAGILHRFHALLRQHAHEFAECIVRENGKNITEALADVAKGNETVEYACSLPQLMQGKIDRVSGEVSCRDRRDALGVVVSVVPFNFPLMVPLWTLPIAVVTGNTVRGWIGSSDFYPNAIVQNPTRVVQQCLTVWLSKIVLKPSEKVPMTMNKLTTLFEQAGFPPGVINLVHGTSEAVEALIDHPLVQAVTFVGSSPIARLVSERCHALHKRCIALGGAKNHLVALPDCHVESAAADIVVSYAGCAGQRCMAASVLLVVGGKESSEALVRAVVEKASRIEPGTEPGKMGAVIDGASHAKILGYIEQSERDGAEILLDGRSWIEKMAGRGGNWIGPTIIRHRNKMDRAMREEIFGPVLSVYHVDTWQEAIEIENSNPFGNAAAIYTTNGGSAEWFCSRFRAAMLGVNIGIPVPREPFSFGGLYGTKSKYGDMDITGDGAIEFFTNRIKITTKWPAPSAPEYTVGVDQEQHQQEVGVMQNGGTDHANFAGRM</sequence>
<dbReference type="InterPro" id="IPR016161">
    <property type="entry name" value="Ald_DH/histidinol_DH"/>
</dbReference>
<name>A0ABD3QC81_9STRA</name>
<proteinExistence type="predicted"/>
<dbReference type="InterPro" id="IPR016160">
    <property type="entry name" value="Ald_DH_CS_CYS"/>
</dbReference>
<organism evidence="5 6">
    <name type="scientific">Cyclotella cryptica</name>
    <dbReference type="NCBI Taxonomy" id="29204"/>
    <lineage>
        <taxon>Eukaryota</taxon>
        <taxon>Sar</taxon>
        <taxon>Stramenopiles</taxon>
        <taxon>Ochrophyta</taxon>
        <taxon>Bacillariophyta</taxon>
        <taxon>Coscinodiscophyceae</taxon>
        <taxon>Thalassiosirophycidae</taxon>
        <taxon>Stephanodiscales</taxon>
        <taxon>Stephanodiscaceae</taxon>
        <taxon>Cyclotella</taxon>
    </lineage>
</organism>
<dbReference type="Gene3D" id="3.40.605.10">
    <property type="entry name" value="Aldehyde Dehydrogenase, Chain A, domain 1"/>
    <property type="match status" value="2"/>
</dbReference>
<dbReference type="InterPro" id="IPR016163">
    <property type="entry name" value="Ald_DH_C"/>
</dbReference>
<dbReference type="Proteomes" id="UP001516023">
    <property type="component" value="Unassembled WGS sequence"/>
</dbReference>
<dbReference type="EMBL" id="JABMIG020000050">
    <property type="protein sequence ID" value="KAL3797964.1"/>
    <property type="molecule type" value="Genomic_DNA"/>
</dbReference>
<keyword evidence="2" id="KW-0560">Oxidoreductase</keyword>
<evidence type="ECO:0000256" key="3">
    <source>
        <dbReference type="ARBA" id="ARBA00023027"/>
    </source>
</evidence>
<evidence type="ECO:0000256" key="2">
    <source>
        <dbReference type="ARBA" id="ARBA00023002"/>
    </source>
</evidence>
<protein>
    <recommendedName>
        <fullName evidence="1">methylmalonate-semialdehyde dehydrogenase (CoA acylating)</fullName>
        <ecNumber evidence="1">1.2.1.27</ecNumber>
    </recommendedName>
</protein>
<evidence type="ECO:0000313" key="6">
    <source>
        <dbReference type="Proteomes" id="UP001516023"/>
    </source>
</evidence>
<dbReference type="PANTHER" id="PTHR43866:SF4">
    <property type="entry name" value="MALONATE-SEMIALDEHYDE DEHYDROGENASE"/>
    <property type="match status" value="1"/>
</dbReference>
<reference evidence="5 6" key="1">
    <citation type="journal article" date="2020" name="G3 (Bethesda)">
        <title>Improved Reference Genome for Cyclotella cryptica CCMP332, a Model for Cell Wall Morphogenesis, Salinity Adaptation, and Lipid Production in Diatoms (Bacillariophyta).</title>
        <authorList>
            <person name="Roberts W.R."/>
            <person name="Downey K.M."/>
            <person name="Ruck E.C."/>
            <person name="Traller J.C."/>
            <person name="Alverson A.J."/>
        </authorList>
    </citation>
    <scope>NUCLEOTIDE SEQUENCE [LARGE SCALE GENOMIC DNA]</scope>
    <source>
        <strain evidence="5 6">CCMP332</strain>
    </source>
</reference>
<dbReference type="PANTHER" id="PTHR43866">
    <property type="entry name" value="MALONATE-SEMIALDEHYDE DEHYDROGENASE"/>
    <property type="match status" value="1"/>
</dbReference>
<dbReference type="FunFam" id="3.40.309.10:FF:000002">
    <property type="entry name" value="Methylmalonate-semialdehyde dehydrogenase (Acylating)"/>
    <property type="match status" value="1"/>
</dbReference>
<dbReference type="Pfam" id="PF00171">
    <property type="entry name" value="Aldedh"/>
    <property type="match status" value="2"/>
</dbReference>
<evidence type="ECO:0000256" key="1">
    <source>
        <dbReference type="ARBA" id="ARBA00013048"/>
    </source>
</evidence>
<feature type="domain" description="Aldehyde dehydrogenase" evidence="4">
    <location>
        <begin position="23"/>
        <end position="176"/>
    </location>
</feature>
<gene>
    <name evidence="5" type="ORF">HJC23_013202</name>
</gene>
<dbReference type="InterPro" id="IPR015590">
    <property type="entry name" value="Aldehyde_DH_dom"/>
</dbReference>
<keyword evidence="3" id="KW-0520">NAD</keyword>
<dbReference type="Gene3D" id="3.40.309.10">
    <property type="entry name" value="Aldehyde Dehydrogenase, Chain A, domain 2"/>
    <property type="match status" value="1"/>
</dbReference>
<dbReference type="EC" id="1.2.1.27" evidence="1"/>
<dbReference type="InterPro" id="IPR010061">
    <property type="entry name" value="MeMal-semiAld_DH"/>
</dbReference>
<feature type="domain" description="Aldehyde dehydrogenase" evidence="4">
    <location>
        <begin position="209"/>
        <end position="514"/>
    </location>
</feature>
<accession>A0ABD3QC81</accession>
<dbReference type="InterPro" id="IPR016162">
    <property type="entry name" value="Ald_DH_N"/>
</dbReference>
<evidence type="ECO:0000313" key="5">
    <source>
        <dbReference type="EMBL" id="KAL3797964.1"/>
    </source>
</evidence>
<comment type="caution">
    <text evidence="5">The sequence shown here is derived from an EMBL/GenBank/DDBJ whole genome shotgun (WGS) entry which is preliminary data.</text>
</comment>
<dbReference type="PROSITE" id="PS00070">
    <property type="entry name" value="ALDEHYDE_DEHYDR_CYS"/>
    <property type="match status" value="1"/>
</dbReference>
<dbReference type="GO" id="GO:0004491">
    <property type="term" value="F:methylmalonate-semialdehyde dehydrogenase (acylating, NAD) activity"/>
    <property type="evidence" value="ECO:0007669"/>
    <property type="project" value="UniProtKB-EC"/>
</dbReference>
<dbReference type="SUPFAM" id="SSF53720">
    <property type="entry name" value="ALDH-like"/>
    <property type="match status" value="2"/>
</dbReference>
<evidence type="ECO:0000259" key="4">
    <source>
        <dbReference type="Pfam" id="PF00171"/>
    </source>
</evidence>
<keyword evidence="6" id="KW-1185">Reference proteome</keyword>
<dbReference type="AlphaFoldDB" id="A0ABD3QC81"/>